<evidence type="ECO:0000256" key="7">
    <source>
        <dbReference type="RuleBase" id="RU003832"/>
    </source>
</evidence>
<dbReference type="AlphaFoldDB" id="A0A8B6DVR7"/>
<feature type="domain" description="Fucosyltransferase C-terminal" evidence="8">
    <location>
        <begin position="33"/>
        <end position="124"/>
    </location>
</feature>
<evidence type="ECO:0000256" key="2">
    <source>
        <dbReference type="ARBA" id="ARBA00004922"/>
    </source>
</evidence>
<dbReference type="Pfam" id="PF00852">
    <property type="entry name" value="Glyco_transf_10"/>
    <property type="match status" value="1"/>
</dbReference>
<comment type="similarity">
    <text evidence="3 7">Belongs to the glycosyltransferase 10 family.</text>
</comment>
<evidence type="ECO:0000313" key="9">
    <source>
        <dbReference type="EMBL" id="VDI24970.1"/>
    </source>
</evidence>
<reference evidence="9" key="1">
    <citation type="submission" date="2018-11" db="EMBL/GenBank/DDBJ databases">
        <authorList>
            <person name="Alioto T."/>
            <person name="Alioto T."/>
        </authorList>
    </citation>
    <scope>NUCLEOTIDE SEQUENCE</scope>
</reference>
<dbReference type="EC" id="2.4.1.-" evidence="7"/>
<keyword evidence="7" id="KW-0812">Transmembrane</keyword>
<keyword evidence="6 7" id="KW-0333">Golgi apparatus</keyword>
<gene>
    <name evidence="9" type="ORF">MGAL_10B054857</name>
</gene>
<sequence>MTYRKDSEGFPPYVVLKKRLHITEKNYTSIYMEKNIAWITSNCRTPSKREDYVKEFLKYIDVDIYGKCVKPCFFKEDCKIHLSTTHRFYLSFEKALCKDYLTEKIANMYDINRNFIPIVRGAPNAGDYSWKQRD</sequence>
<accession>A0A8B6DVR7</accession>
<dbReference type="Proteomes" id="UP000596742">
    <property type="component" value="Unassembled WGS sequence"/>
</dbReference>
<comment type="caution">
    <text evidence="9">The sequence shown here is derived from an EMBL/GenBank/DDBJ whole genome shotgun (WGS) entry which is preliminary data.</text>
</comment>
<protein>
    <recommendedName>
        <fullName evidence="7">Fucosyltransferase</fullName>
        <ecNumber evidence="7">2.4.1.-</ecNumber>
    </recommendedName>
</protein>
<dbReference type="Gene3D" id="3.40.50.11660">
    <property type="entry name" value="Glycosyl transferase family 10, C-terminal domain"/>
    <property type="match status" value="1"/>
</dbReference>
<dbReference type="InterPro" id="IPR001503">
    <property type="entry name" value="Glyco_trans_10"/>
</dbReference>
<keyword evidence="4 7" id="KW-0328">Glycosyltransferase</keyword>
<dbReference type="UniPathway" id="UPA00378"/>
<organism evidence="9 10">
    <name type="scientific">Mytilus galloprovincialis</name>
    <name type="common">Mediterranean mussel</name>
    <dbReference type="NCBI Taxonomy" id="29158"/>
    <lineage>
        <taxon>Eukaryota</taxon>
        <taxon>Metazoa</taxon>
        <taxon>Spiralia</taxon>
        <taxon>Lophotrochozoa</taxon>
        <taxon>Mollusca</taxon>
        <taxon>Bivalvia</taxon>
        <taxon>Autobranchia</taxon>
        <taxon>Pteriomorphia</taxon>
        <taxon>Mytilida</taxon>
        <taxon>Mytiloidea</taxon>
        <taxon>Mytilidae</taxon>
        <taxon>Mytilinae</taxon>
        <taxon>Mytilus</taxon>
    </lineage>
</organism>
<evidence type="ECO:0000259" key="8">
    <source>
        <dbReference type="Pfam" id="PF00852"/>
    </source>
</evidence>
<dbReference type="PANTHER" id="PTHR48438">
    <property type="entry name" value="ALPHA-(1,3)-FUCOSYLTRANSFERASE C-RELATED"/>
    <property type="match status" value="1"/>
</dbReference>
<comment type="pathway">
    <text evidence="2">Protein modification; protein glycosylation.</text>
</comment>
<proteinExistence type="inferred from homology"/>
<keyword evidence="7" id="KW-0472">Membrane</keyword>
<dbReference type="PANTHER" id="PTHR48438:SF1">
    <property type="entry name" value="ALPHA-(1,3)-FUCOSYLTRANSFERASE C-RELATED"/>
    <property type="match status" value="1"/>
</dbReference>
<dbReference type="GO" id="GO:0000139">
    <property type="term" value="C:Golgi membrane"/>
    <property type="evidence" value="ECO:0007669"/>
    <property type="project" value="UniProtKB-SubCell"/>
</dbReference>
<dbReference type="InterPro" id="IPR055270">
    <property type="entry name" value="Glyco_tran_10_C"/>
</dbReference>
<evidence type="ECO:0000313" key="10">
    <source>
        <dbReference type="Proteomes" id="UP000596742"/>
    </source>
</evidence>
<evidence type="ECO:0000256" key="5">
    <source>
        <dbReference type="ARBA" id="ARBA00022679"/>
    </source>
</evidence>
<dbReference type="EMBL" id="UYJE01004095">
    <property type="protein sequence ID" value="VDI24970.1"/>
    <property type="molecule type" value="Genomic_DNA"/>
</dbReference>
<dbReference type="SUPFAM" id="SSF53756">
    <property type="entry name" value="UDP-Glycosyltransferase/glycogen phosphorylase"/>
    <property type="match status" value="1"/>
</dbReference>
<dbReference type="GO" id="GO:0008417">
    <property type="term" value="F:fucosyltransferase activity"/>
    <property type="evidence" value="ECO:0007669"/>
    <property type="project" value="InterPro"/>
</dbReference>
<feature type="non-terminal residue" evidence="9">
    <location>
        <position position="134"/>
    </location>
</feature>
<comment type="subcellular location">
    <subcellularLocation>
        <location evidence="1">Golgi apparatus membrane</location>
        <topology evidence="1">Single-pass type II membrane protein</topology>
    </subcellularLocation>
    <subcellularLocation>
        <location evidence="7">Golgi apparatus</location>
        <location evidence="7">Golgi stack membrane</location>
        <topology evidence="7">Single-pass type II membrane protein</topology>
    </subcellularLocation>
</comment>
<dbReference type="InterPro" id="IPR038577">
    <property type="entry name" value="GT10-like_C_sf"/>
</dbReference>
<evidence type="ECO:0000256" key="1">
    <source>
        <dbReference type="ARBA" id="ARBA00004323"/>
    </source>
</evidence>
<name>A0A8B6DVR7_MYTGA</name>
<keyword evidence="10" id="KW-1185">Reference proteome</keyword>
<evidence type="ECO:0000256" key="6">
    <source>
        <dbReference type="ARBA" id="ARBA00023034"/>
    </source>
</evidence>
<dbReference type="OrthoDB" id="8057859at2759"/>
<evidence type="ECO:0000256" key="3">
    <source>
        <dbReference type="ARBA" id="ARBA00008919"/>
    </source>
</evidence>
<evidence type="ECO:0000256" key="4">
    <source>
        <dbReference type="ARBA" id="ARBA00022676"/>
    </source>
</evidence>
<keyword evidence="5 7" id="KW-0808">Transferase</keyword>
<dbReference type="GO" id="GO:0032580">
    <property type="term" value="C:Golgi cisterna membrane"/>
    <property type="evidence" value="ECO:0007669"/>
    <property type="project" value="UniProtKB-SubCell"/>
</dbReference>